<evidence type="ECO:0000256" key="3">
    <source>
        <dbReference type="SAM" id="SignalP"/>
    </source>
</evidence>
<proteinExistence type="inferred from homology"/>
<protein>
    <submittedName>
        <fullName evidence="5">Transglycosylase SLT domain-containing protein</fullName>
    </submittedName>
</protein>
<feature type="region of interest" description="Disordered" evidence="2">
    <location>
        <begin position="235"/>
        <end position="337"/>
    </location>
</feature>
<feature type="compositionally biased region" description="Polar residues" evidence="2">
    <location>
        <begin position="279"/>
        <end position="305"/>
    </location>
</feature>
<evidence type="ECO:0000313" key="6">
    <source>
        <dbReference type="Proteomes" id="UP000694232"/>
    </source>
</evidence>
<feature type="signal peptide" evidence="3">
    <location>
        <begin position="1"/>
        <end position="25"/>
    </location>
</feature>
<feature type="chain" id="PRO_5037606932" evidence="3">
    <location>
        <begin position="26"/>
        <end position="534"/>
    </location>
</feature>
<evidence type="ECO:0000313" key="5">
    <source>
        <dbReference type="EMBL" id="QXO17227.1"/>
    </source>
</evidence>
<keyword evidence="3" id="KW-0732">Signal</keyword>
<dbReference type="EMBL" id="CP076643">
    <property type="protein sequence ID" value="QXO17227.1"/>
    <property type="molecule type" value="Genomic_DNA"/>
</dbReference>
<reference evidence="5" key="1">
    <citation type="submission" date="2021-06" db="EMBL/GenBank/DDBJ databases">
        <title>Vibrio nov. sp., novel gut bacterium isolated from Yellow Sea oyster.</title>
        <authorList>
            <person name="Muhammad N."/>
            <person name="Nguyen T.H."/>
            <person name="Lee Y.-J."/>
            <person name="Ko J."/>
            <person name="Kim S.-G."/>
        </authorList>
    </citation>
    <scope>NUCLEOTIDE SEQUENCE</scope>
    <source>
        <strain evidence="5">OG9-811</strain>
    </source>
</reference>
<dbReference type="AlphaFoldDB" id="A0A975U8R4"/>
<name>A0A975U8R4_9VIBR</name>
<dbReference type="KEGG" id="vos:KNV97_17770"/>
<dbReference type="PROSITE" id="PS00922">
    <property type="entry name" value="TRANSGLYCOSYLASE"/>
    <property type="match status" value="1"/>
</dbReference>
<dbReference type="PANTHER" id="PTHR37423">
    <property type="entry name" value="SOLUBLE LYTIC MUREIN TRANSGLYCOSYLASE-RELATED"/>
    <property type="match status" value="1"/>
</dbReference>
<dbReference type="InterPro" id="IPR008258">
    <property type="entry name" value="Transglycosylase_SLT_dom_1"/>
</dbReference>
<organism evidence="5 6">
    <name type="scientific">Vibrio ostreae</name>
    <dbReference type="NCBI Taxonomy" id="2841925"/>
    <lineage>
        <taxon>Bacteria</taxon>
        <taxon>Pseudomonadati</taxon>
        <taxon>Pseudomonadota</taxon>
        <taxon>Gammaproteobacteria</taxon>
        <taxon>Vibrionales</taxon>
        <taxon>Vibrionaceae</taxon>
        <taxon>Vibrio</taxon>
    </lineage>
</organism>
<evidence type="ECO:0000256" key="2">
    <source>
        <dbReference type="SAM" id="MobiDB-lite"/>
    </source>
</evidence>
<evidence type="ECO:0000259" key="4">
    <source>
        <dbReference type="Pfam" id="PF01464"/>
    </source>
</evidence>
<sequence length="534" mass="59342">MRLFSKTLIALSLSALCSGSFIAHATTTSQDAELTQATAQVRNPQDRSAEFAKWVDERLNEYETWREDYTRDLDHKRQQLIDQWGSAQISDATTDVEYSTDSTVRKVVDYQDNTATVSVLVDASMSDEQAKQLLLAQTALPDGETADLNQATLYQQSVKYSGAEEKRETDFVLSQTRAQMNEFDVQAERLVMANIGISDQFIYQRAYIKKLALIDEAKLRIQAIREQYSAKRAELGIPEPERTTSEPTKTVVQSDPVSKREAVSKHASVSKDNAGEKNTAGQQNNNGEQTERQIATVSTQQPETGAQQATASKASAQAAKAAQTQSSQPNEKSQPAAKKIVSYKISLPNNSLTKRAQQYQPIAQQESEKFSVNPALVMAIMHSESAFRPEAKSHVPAFGLMQIVPTTAGHDVNLQVRNIDAPMREAELYQPPVNVETGTAYLHILDSKYLKNIKDEQSRLYCTIAAYNTGAGNVARAFNPDRSTNIRKAATTINQLTPQQVYQQLMTNLPYDETKNYLKKVSARIALYQPQSAL</sequence>
<accession>A0A975U8R4</accession>
<dbReference type="GO" id="GO:0000270">
    <property type="term" value="P:peptidoglycan metabolic process"/>
    <property type="evidence" value="ECO:0007669"/>
    <property type="project" value="InterPro"/>
</dbReference>
<dbReference type="GO" id="GO:0016020">
    <property type="term" value="C:membrane"/>
    <property type="evidence" value="ECO:0007669"/>
    <property type="project" value="InterPro"/>
</dbReference>
<feature type="compositionally biased region" description="Polar residues" evidence="2">
    <location>
        <begin position="245"/>
        <end position="256"/>
    </location>
</feature>
<dbReference type="InterPro" id="IPR000189">
    <property type="entry name" value="Transglyc_AS"/>
</dbReference>
<dbReference type="Proteomes" id="UP000694232">
    <property type="component" value="Chromosome 1"/>
</dbReference>
<dbReference type="PANTHER" id="PTHR37423:SF2">
    <property type="entry name" value="MEMBRANE-BOUND LYTIC MUREIN TRANSGLYCOSYLASE C"/>
    <property type="match status" value="1"/>
</dbReference>
<dbReference type="Pfam" id="PF01464">
    <property type="entry name" value="SLT"/>
    <property type="match status" value="1"/>
</dbReference>
<comment type="similarity">
    <text evidence="1">Belongs to the transglycosylase Slt family.</text>
</comment>
<feature type="compositionally biased region" description="Basic and acidic residues" evidence="2">
    <location>
        <begin position="235"/>
        <end position="244"/>
    </location>
</feature>
<feature type="compositionally biased region" description="Low complexity" evidence="2">
    <location>
        <begin position="306"/>
        <end position="328"/>
    </location>
</feature>
<keyword evidence="6" id="KW-1185">Reference proteome</keyword>
<dbReference type="RefSeq" id="WP_218562465.1">
    <property type="nucleotide sequence ID" value="NZ_CP076643.1"/>
</dbReference>
<dbReference type="GO" id="GO:0008933">
    <property type="term" value="F:peptidoglycan lytic transglycosylase activity"/>
    <property type="evidence" value="ECO:0007669"/>
    <property type="project" value="InterPro"/>
</dbReference>
<dbReference type="CDD" id="cd16893">
    <property type="entry name" value="LT_MltC_MltE"/>
    <property type="match status" value="1"/>
</dbReference>
<feature type="domain" description="Transglycosylase SLT" evidence="4">
    <location>
        <begin position="363"/>
        <end position="488"/>
    </location>
</feature>
<evidence type="ECO:0000256" key="1">
    <source>
        <dbReference type="ARBA" id="ARBA00007734"/>
    </source>
</evidence>
<gene>
    <name evidence="5" type="ORF">KNV97_17770</name>
</gene>